<organism evidence="15 16">
    <name type="scientific">Pseudomonas neustonica</name>
    <dbReference type="NCBI Taxonomy" id="2487346"/>
    <lineage>
        <taxon>Bacteria</taxon>
        <taxon>Pseudomonadati</taxon>
        <taxon>Pseudomonadota</taxon>
        <taxon>Gammaproteobacteria</taxon>
        <taxon>Pseudomonadales</taxon>
        <taxon>Pseudomonadaceae</taxon>
        <taxon>Pseudomonas</taxon>
    </lineage>
</organism>
<comment type="subcellular location">
    <subcellularLocation>
        <location evidence="13">Cell membrane</location>
        <topology evidence="13">Single-pass membrane protein</topology>
    </subcellularLocation>
    <subcellularLocation>
        <location evidence="12">Endomembrane system</location>
        <topology evidence="12">Single-pass membrane protein</topology>
    </subcellularLocation>
</comment>
<evidence type="ECO:0000256" key="1">
    <source>
        <dbReference type="ARBA" id="ARBA00005513"/>
    </source>
</evidence>
<evidence type="ECO:0000256" key="3">
    <source>
        <dbReference type="ARBA" id="ARBA00022547"/>
    </source>
</evidence>
<dbReference type="InterPro" id="IPR002146">
    <property type="entry name" value="ATP_synth_b/b'su_bac/chlpt"/>
</dbReference>
<protein>
    <recommendedName>
        <fullName evidence="13">ATP synthase subunit b</fullName>
    </recommendedName>
    <alternativeName>
        <fullName evidence="13">ATP synthase F(0) sector subunit b</fullName>
    </alternativeName>
    <alternativeName>
        <fullName evidence="13">ATPase subunit I</fullName>
    </alternativeName>
    <alternativeName>
        <fullName evidence="13">F-type ATPase subunit b</fullName>
        <shortName evidence="13">F-ATPase subunit b</shortName>
    </alternativeName>
</protein>
<accession>A0ABX9XHM9</accession>
<evidence type="ECO:0000256" key="7">
    <source>
        <dbReference type="ARBA" id="ARBA00023065"/>
    </source>
</evidence>
<comment type="function">
    <text evidence="10 13">F(1)F(0) ATP synthase produces ATP from ADP in the presence of a proton or sodium gradient. F-type ATPases consist of two structural domains, F(1) containing the extramembraneous catalytic core and F(0) containing the membrane proton channel, linked together by a central stalk and a peripheral stalk. During catalysis, ATP synthesis in the catalytic domain of F(1) is coupled via a rotary mechanism of the central stalk subunits to proton translocation.</text>
</comment>
<dbReference type="RefSeq" id="WP_123889588.1">
    <property type="nucleotide sequence ID" value="NZ_RKKU01000011.1"/>
</dbReference>
<dbReference type="Pfam" id="PF00430">
    <property type="entry name" value="ATP-synt_B"/>
    <property type="match status" value="1"/>
</dbReference>
<evidence type="ECO:0000256" key="4">
    <source>
        <dbReference type="ARBA" id="ARBA00022692"/>
    </source>
</evidence>
<evidence type="ECO:0000256" key="8">
    <source>
        <dbReference type="ARBA" id="ARBA00023136"/>
    </source>
</evidence>
<evidence type="ECO:0000313" key="16">
    <source>
        <dbReference type="Proteomes" id="UP000275199"/>
    </source>
</evidence>
<reference evidence="15 16" key="1">
    <citation type="submission" date="2018-11" db="EMBL/GenBank/DDBJ databases">
        <authorList>
            <person name="Jang G.I."/>
            <person name="Hwang C.Y."/>
        </authorList>
    </citation>
    <scope>NUCLEOTIDE SEQUENCE [LARGE SCALE GENOMIC DNA]</scope>
    <source>
        <strain evidence="15 16">SSM26</strain>
    </source>
</reference>
<evidence type="ECO:0000256" key="13">
    <source>
        <dbReference type="HAMAP-Rule" id="MF_01398"/>
    </source>
</evidence>
<feature type="coiled-coil region" evidence="14">
    <location>
        <begin position="74"/>
        <end position="108"/>
    </location>
</feature>
<dbReference type="Pfam" id="PF00213">
    <property type="entry name" value="OSCP"/>
    <property type="match status" value="1"/>
</dbReference>
<proteinExistence type="inferred from homology"/>
<dbReference type="InterPro" id="IPR000711">
    <property type="entry name" value="ATPase_OSCP/dsu"/>
</dbReference>
<dbReference type="NCBIfam" id="TIGR03321">
    <property type="entry name" value="alt_F1F0_F0_B"/>
    <property type="match status" value="1"/>
</dbReference>
<comment type="function">
    <text evidence="11">Component of the F(0) channel, it forms part of the peripheral stalk, linking F(1) to F(0). The b'-subunit is a diverged and duplicated form of b found in plants and photosynthetic bacteria.</text>
</comment>
<keyword evidence="4 13" id="KW-0812">Transmembrane</keyword>
<dbReference type="EMBL" id="RKKU01000011">
    <property type="protein sequence ID" value="ROZ84428.1"/>
    <property type="molecule type" value="Genomic_DNA"/>
</dbReference>
<keyword evidence="14" id="KW-0175">Coiled coil</keyword>
<dbReference type="InterPro" id="IPR050059">
    <property type="entry name" value="ATP_synthase_B_chain"/>
</dbReference>
<keyword evidence="13" id="KW-1003">Cell membrane</keyword>
<keyword evidence="7 13" id="KW-0406">Ion transport</keyword>
<evidence type="ECO:0000256" key="9">
    <source>
        <dbReference type="ARBA" id="ARBA00023310"/>
    </source>
</evidence>
<dbReference type="PANTHER" id="PTHR33445">
    <property type="entry name" value="ATP SYNTHASE SUBUNIT B', CHLOROPLASTIC"/>
    <property type="match status" value="1"/>
</dbReference>
<evidence type="ECO:0000256" key="2">
    <source>
        <dbReference type="ARBA" id="ARBA00022448"/>
    </source>
</evidence>
<evidence type="ECO:0000256" key="6">
    <source>
        <dbReference type="ARBA" id="ARBA00022989"/>
    </source>
</evidence>
<evidence type="ECO:0000313" key="15">
    <source>
        <dbReference type="EMBL" id="ROZ84428.1"/>
    </source>
</evidence>
<dbReference type="HAMAP" id="MF_01398">
    <property type="entry name" value="ATP_synth_b_bprime"/>
    <property type="match status" value="1"/>
</dbReference>
<dbReference type="Proteomes" id="UP000275199">
    <property type="component" value="Unassembled WGS sequence"/>
</dbReference>
<sequence>MLIDWFTVGAQVLNFIILVWLMKRFLYQPVLNAIAAREQKITAELADAADTKAKAHQQQIEYQEKNQTFDQQRADLLQQAKQEASAEAERLRAAAAEAAKQAKAKRAKALAIETQQLHAEIVQQTQQQAFEIARRVMADLADASLEQRACEVFIQRLQTMADDTLATLGSALKTTSEADPAVLRSAFELAESQREAIQSALNDKLGQSIALRYETNPELVAGIELSANGQKLAWSIADYLRALAISPPPATVEPDATEPA</sequence>
<keyword evidence="2 13" id="KW-0813">Transport</keyword>
<comment type="subunit">
    <text evidence="13">F-type ATPases have 2 components, F(1) - the catalytic core - and F(0) - the membrane proton channel. F(1) has five subunits: alpha(3), beta(3), gamma(1), delta(1), epsilon(1). F(0) has three main subunits: a(1), b(2) and c(10-14). The alpha and beta chains form an alternating ring which encloses part of the gamma chain. F(1) is attached to F(0) by a central stalk formed by the gamma and epsilon chains, while a peripheral stalk is formed by the delta and b chains.</text>
</comment>
<evidence type="ECO:0000256" key="14">
    <source>
        <dbReference type="SAM" id="Coils"/>
    </source>
</evidence>
<evidence type="ECO:0000256" key="5">
    <source>
        <dbReference type="ARBA" id="ARBA00022781"/>
    </source>
</evidence>
<comment type="caution">
    <text evidence="15">The sequence shown here is derived from an EMBL/GenBank/DDBJ whole genome shotgun (WGS) entry which is preliminary data.</text>
</comment>
<evidence type="ECO:0000256" key="12">
    <source>
        <dbReference type="ARBA" id="ARBA00037847"/>
    </source>
</evidence>
<name>A0ABX9XHM9_9PSED</name>
<evidence type="ECO:0000256" key="11">
    <source>
        <dbReference type="ARBA" id="ARBA00025614"/>
    </source>
</evidence>
<evidence type="ECO:0000256" key="10">
    <source>
        <dbReference type="ARBA" id="ARBA00025198"/>
    </source>
</evidence>
<keyword evidence="9 13" id="KW-0066">ATP synthesis</keyword>
<gene>
    <name evidence="13" type="primary">atpF</name>
    <name evidence="15" type="ORF">EF096_10545</name>
</gene>
<keyword evidence="5 13" id="KW-0375">Hydrogen ion transport</keyword>
<dbReference type="PANTHER" id="PTHR33445:SF2">
    <property type="entry name" value="ATP SYNTHASE SUBUNIT B', CHLOROPLASTIC"/>
    <property type="match status" value="1"/>
</dbReference>
<feature type="transmembrane region" description="Helical" evidence="13">
    <location>
        <begin position="6"/>
        <end position="22"/>
    </location>
</feature>
<keyword evidence="16" id="KW-1185">Reference proteome</keyword>
<keyword evidence="8 13" id="KW-0472">Membrane</keyword>
<keyword evidence="3 13" id="KW-0138">CF(0)</keyword>
<dbReference type="CDD" id="cd06503">
    <property type="entry name" value="ATP-synt_Fo_b"/>
    <property type="match status" value="1"/>
</dbReference>
<keyword evidence="6 13" id="KW-1133">Transmembrane helix</keyword>
<dbReference type="InterPro" id="IPR017707">
    <property type="entry name" value="Alt_ATP_synth_F0_bsu"/>
</dbReference>
<comment type="similarity">
    <text evidence="1 13">Belongs to the ATPase B chain family.</text>
</comment>